<evidence type="ECO:0000259" key="2">
    <source>
        <dbReference type="Pfam" id="PF19701"/>
    </source>
</evidence>
<feature type="transmembrane region" description="Helical" evidence="1">
    <location>
        <begin position="190"/>
        <end position="212"/>
    </location>
</feature>
<dbReference type="AlphaFoldDB" id="A0A9D2T0W1"/>
<reference evidence="3" key="1">
    <citation type="journal article" date="2021" name="PeerJ">
        <title>Extensive microbial diversity within the chicken gut microbiome revealed by metagenomics and culture.</title>
        <authorList>
            <person name="Gilroy R."/>
            <person name="Ravi A."/>
            <person name="Getino M."/>
            <person name="Pursley I."/>
            <person name="Horton D.L."/>
            <person name="Alikhan N.F."/>
            <person name="Baker D."/>
            <person name="Gharbi K."/>
            <person name="Hall N."/>
            <person name="Watson M."/>
            <person name="Adriaenssens E.M."/>
            <person name="Foster-Nyarko E."/>
            <person name="Jarju S."/>
            <person name="Secka A."/>
            <person name="Antonio M."/>
            <person name="Oren A."/>
            <person name="Chaudhuri R.R."/>
            <person name="La Ragione R."/>
            <person name="Hildebrand F."/>
            <person name="Pallen M.J."/>
        </authorList>
    </citation>
    <scope>NUCLEOTIDE SEQUENCE</scope>
    <source>
        <strain evidence="3">CHK186-1790</strain>
    </source>
</reference>
<accession>A0A9D2T0W1</accession>
<evidence type="ECO:0000313" key="3">
    <source>
        <dbReference type="EMBL" id="HJC41296.1"/>
    </source>
</evidence>
<keyword evidence="1" id="KW-0472">Membrane</keyword>
<dbReference type="InterPro" id="IPR045679">
    <property type="entry name" value="DUF6199"/>
</dbReference>
<protein>
    <recommendedName>
        <fullName evidence="2">DUF6199 domain-containing protein</fullName>
    </recommendedName>
</protein>
<feature type="transmembrane region" description="Helical" evidence="1">
    <location>
        <begin position="238"/>
        <end position="256"/>
    </location>
</feature>
<feature type="domain" description="DUF6199" evidence="2">
    <location>
        <begin position="193"/>
        <end position="251"/>
    </location>
</feature>
<sequence>MEKWKSLSRLPRVLLVLQAAMLVLFTILYPVISSREGILYRDAFLVRSEEDGLTRYAGRLEGREAVFTVSPAGEVTYQLGEAAYGPYTVALDPSAVPQGHELTDVLTGVEVREGDEILFRGGWYPYGFSRLVWEDGREENTLSVSVSAGGETYDLFEEEKAETDPNAPTVSFLLKLVLAPELTHRGQWDLYFLGLLCTAMGAASIWFADALFRHNLRFLIRDPERAEPSEWELFSRKASWCFFTALALFSYLAGLLL</sequence>
<keyword evidence="1" id="KW-1133">Transmembrane helix</keyword>
<name>A0A9D2T0W1_9FIRM</name>
<dbReference type="EMBL" id="DWWJ01000122">
    <property type="protein sequence ID" value="HJC41296.1"/>
    <property type="molecule type" value="Genomic_DNA"/>
</dbReference>
<evidence type="ECO:0000313" key="4">
    <source>
        <dbReference type="Proteomes" id="UP000823882"/>
    </source>
</evidence>
<dbReference type="Proteomes" id="UP000823882">
    <property type="component" value="Unassembled WGS sequence"/>
</dbReference>
<keyword evidence="1" id="KW-0812">Transmembrane</keyword>
<feature type="transmembrane region" description="Helical" evidence="1">
    <location>
        <begin position="12"/>
        <end position="32"/>
    </location>
</feature>
<evidence type="ECO:0000256" key="1">
    <source>
        <dbReference type="SAM" id="Phobius"/>
    </source>
</evidence>
<gene>
    <name evidence="3" type="ORF">H9701_07060</name>
</gene>
<dbReference type="Pfam" id="PF19701">
    <property type="entry name" value="DUF6199"/>
    <property type="match status" value="1"/>
</dbReference>
<proteinExistence type="predicted"/>
<organism evidence="3 4">
    <name type="scientific">Candidatus Intestinimonas pullistercoris</name>
    <dbReference type="NCBI Taxonomy" id="2838623"/>
    <lineage>
        <taxon>Bacteria</taxon>
        <taxon>Bacillati</taxon>
        <taxon>Bacillota</taxon>
        <taxon>Clostridia</taxon>
        <taxon>Eubacteriales</taxon>
        <taxon>Intestinimonas</taxon>
    </lineage>
</organism>
<reference evidence="3" key="2">
    <citation type="submission" date="2021-04" db="EMBL/GenBank/DDBJ databases">
        <authorList>
            <person name="Gilroy R."/>
        </authorList>
    </citation>
    <scope>NUCLEOTIDE SEQUENCE</scope>
    <source>
        <strain evidence="3">CHK186-1790</strain>
    </source>
</reference>
<comment type="caution">
    <text evidence="3">The sequence shown here is derived from an EMBL/GenBank/DDBJ whole genome shotgun (WGS) entry which is preliminary data.</text>
</comment>